<sequence>MNKKILIVVLTLMVCVALVGGTLIFLKSNPPLEINMQATNENQHFAVVGFGNKGWGDIRVTDVAVNDYEDPQDSKIQVSNEVQGLVHTDDFQSEAAQPYRFHNFDEVTIQTGTSPPHDAESASKDEEIYGLNVIHNEEIRSIHIQYSYFGITLFEEVEISF</sequence>
<feature type="transmembrane region" description="Helical" evidence="1">
    <location>
        <begin position="6"/>
        <end position="26"/>
    </location>
</feature>
<name>A0A497YLU7_9BACL</name>
<reference evidence="2 3" key="1">
    <citation type="submission" date="2018-10" db="EMBL/GenBank/DDBJ databases">
        <title>Genomic Encyclopedia of Type Strains, Phase IV (KMG-IV): sequencing the most valuable type-strain genomes for metagenomic binning, comparative biology and taxonomic classification.</title>
        <authorList>
            <person name="Goeker M."/>
        </authorList>
    </citation>
    <scope>NUCLEOTIDE SEQUENCE [LARGE SCALE GENOMIC DNA]</scope>
    <source>
        <strain evidence="2 3">DSM 20549</strain>
    </source>
</reference>
<keyword evidence="3" id="KW-1185">Reference proteome</keyword>
<keyword evidence="1" id="KW-0472">Membrane</keyword>
<dbReference type="OrthoDB" id="2474144at2"/>
<dbReference type="RefSeq" id="WP_121298204.1">
    <property type="nucleotide sequence ID" value="NZ_QBEW01000089.1"/>
</dbReference>
<protein>
    <submittedName>
        <fullName evidence="2">Uncharacterized protein</fullName>
    </submittedName>
</protein>
<proteinExistence type="predicted"/>
<keyword evidence="1" id="KW-0812">Transmembrane</keyword>
<keyword evidence="1" id="KW-1133">Transmembrane helix</keyword>
<accession>A0A497YLU7</accession>
<gene>
    <name evidence="2" type="ORF">DFR62_0870</name>
</gene>
<comment type="caution">
    <text evidence="2">The sequence shown here is derived from an EMBL/GenBank/DDBJ whole genome shotgun (WGS) entry which is preliminary data.</text>
</comment>
<dbReference type="EMBL" id="RCCP01000001">
    <property type="protein sequence ID" value="RLJ90722.1"/>
    <property type="molecule type" value="Genomic_DNA"/>
</dbReference>
<evidence type="ECO:0000313" key="3">
    <source>
        <dbReference type="Proteomes" id="UP000280791"/>
    </source>
</evidence>
<dbReference type="Proteomes" id="UP000280791">
    <property type="component" value="Unassembled WGS sequence"/>
</dbReference>
<evidence type="ECO:0000256" key="1">
    <source>
        <dbReference type="SAM" id="Phobius"/>
    </source>
</evidence>
<evidence type="ECO:0000313" key="2">
    <source>
        <dbReference type="EMBL" id="RLJ90722.1"/>
    </source>
</evidence>
<organism evidence="2 3">
    <name type="scientific">Planococcus citreus</name>
    <dbReference type="NCBI Taxonomy" id="1373"/>
    <lineage>
        <taxon>Bacteria</taxon>
        <taxon>Bacillati</taxon>
        <taxon>Bacillota</taxon>
        <taxon>Bacilli</taxon>
        <taxon>Bacillales</taxon>
        <taxon>Caryophanaceae</taxon>
        <taxon>Planococcus</taxon>
    </lineage>
</organism>
<dbReference type="AlphaFoldDB" id="A0A497YLU7"/>